<evidence type="ECO:0000313" key="3">
    <source>
        <dbReference type="Proteomes" id="UP000037035"/>
    </source>
</evidence>
<feature type="compositionally biased region" description="Polar residues" evidence="1">
    <location>
        <begin position="201"/>
        <end position="220"/>
    </location>
</feature>
<dbReference type="EMBL" id="LAVV01006675">
    <property type="protein sequence ID" value="KNZ58824.1"/>
    <property type="molecule type" value="Genomic_DNA"/>
</dbReference>
<feature type="region of interest" description="Disordered" evidence="1">
    <location>
        <begin position="201"/>
        <end position="237"/>
    </location>
</feature>
<feature type="compositionally biased region" description="Basic and acidic residues" evidence="1">
    <location>
        <begin position="228"/>
        <end position="237"/>
    </location>
</feature>
<name>A0A0L6VDL5_9BASI</name>
<organism evidence="2 3">
    <name type="scientific">Puccinia sorghi</name>
    <dbReference type="NCBI Taxonomy" id="27349"/>
    <lineage>
        <taxon>Eukaryota</taxon>
        <taxon>Fungi</taxon>
        <taxon>Dikarya</taxon>
        <taxon>Basidiomycota</taxon>
        <taxon>Pucciniomycotina</taxon>
        <taxon>Pucciniomycetes</taxon>
        <taxon>Pucciniales</taxon>
        <taxon>Pucciniaceae</taxon>
        <taxon>Puccinia</taxon>
    </lineage>
</organism>
<comment type="caution">
    <text evidence="2">The sequence shown here is derived from an EMBL/GenBank/DDBJ whole genome shotgun (WGS) entry which is preliminary data.</text>
</comment>
<proteinExistence type="predicted"/>
<gene>
    <name evidence="2" type="ORF">VP01_1854g3</name>
</gene>
<dbReference type="AlphaFoldDB" id="A0A0L6VDL5"/>
<sequence>MTAYQLKAQALPKADSLATPIHQTQTPAAHYSAPQAPVTSTSTPLPRGVPPRGSAPRNTSTPLDGVTEEPSTTPSVNSVPTSTLVFCFSLIYLALQMSSPMKFLILLVNSEVITSLVFQNIDHARKNVRESKTSLCENEFNSLKNFVNENPSYLEFLKQNKSGLEDLFVKQFNTMNSLINSLNERENHKFERKNRKLCSLSSPHLTQNNPLLNKSRFTYSSPPPAPECHPDETRTSS</sequence>
<protein>
    <submittedName>
        <fullName evidence="2">Uncharacterized protein</fullName>
    </submittedName>
</protein>
<feature type="region of interest" description="Disordered" evidence="1">
    <location>
        <begin position="1"/>
        <end position="77"/>
    </location>
</feature>
<reference evidence="2 3" key="1">
    <citation type="submission" date="2015-08" db="EMBL/GenBank/DDBJ databases">
        <title>Next Generation Sequencing and Analysis of the Genome of Puccinia sorghi L Schw, the Causal Agent of Maize Common Rust.</title>
        <authorList>
            <person name="Rochi L."/>
            <person name="Burguener G."/>
            <person name="Darino M."/>
            <person name="Turjanski A."/>
            <person name="Kreff E."/>
            <person name="Dieguez M.J."/>
            <person name="Sacco F."/>
        </authorList>
    </citation>
    <scope>NUCLEOTIDE SEQUENCE [LARGE SCALE GENOMIC DNA]</scope>
    <source>
        <strain evidence="2 3">RO10H11247</strain>
    </source>
</reference>
<accession>A0A0L6VDL5</accession>
<dbReference type="Proteomes" id="UP000037035">
    <property type="component" value="Unassembled WGS sequence"/>
</dbReference>
<evidence type="ECO:0000256" key="1">
    <source>
        <dbReference type="SAM" id="MobiDB-lite"/>
    </source>
</evidence>
<keyword evidence="3" id="KW-1185">Reference proteome</keyword>
<evidence type="ECO:0000313" key="2">
    <source>
        <dbReference type="EMBL" id="KNZ58824.1"/>
    </source>
</evidence>
<dbReference type="VEuPathDB" id="FungiDB:VP01_1854g3"/>